<reference evidence="2" key="1">
    <citation type="submission" date="2018-01" db="EMBL/GenBank/DDBJ databases">
        <title>An insight into the sialome of Amazonian anophelines.</title>
        <authorList>
            <person name="Ribeiro J.M."/>
            <person name="Scarpassa V."/>
            <person name="Calvo E."/>
        </authorList>
    </citation>
    <scope>NUCLEOTIDE SEQUENCE</scope>
</reference>
<feature type="chain" id="PRO_5014746975" evidence="1">
    <location>
        <begin position="29"/>
        <end position="69"/>
    </location>
</feature>
<dbReference type="AlphaFoldDB" id="A0A2M4DR84"/>
<feature type="signal peptide" evidence="1">
    <location>
        <begin position="1"/>
        <end position="28"/>
    </location>
</feature>
<proteinExistence type="predicted"/>
<sequence>MRRSAFFPGIPVPLALLAGALRVPSASGLPFPQSDFVGPRELPRLAEGAFAFPVGIFPDFPAQIWRACP</sequence>
<organism evidence="2">
    <name type="scientific">Anopheles darlingi</name>
    <name type="common">Mosquito</name>
    <dbReference type="NCBI Taxonomy" id="43151"/>
    <lineage>
        <taxon>Eukaryota</taxon>
        <taxon>Metazoa</taxon>
        <taxon>Ecdysozoa</taxon>
        <taxon>Arthropoda</taxon>
        <taxon>Hexapoda</taxon>
        <taxon>Insecta</taxon>
        <taxon>Pterygota</taxon>
        <taxon>Neoptera</taxon>
        <taxon>Endopterygota</taxon>
        <taxon>Diptera</taxon>
        <taxon>Nematocera</taxon>
        <taxon>Culicoidea</taxon>
        <taxon>Culicidae</taxon>
        <taxon>Anophelinae</taxon>
        <taxon>Anopheles</taxon>
    </lineage>
</organism>
<accession>A0A2M4DR84</accession>
<evidence type="ECO:0000256" key="1">
    <source>
        <dbReference type="SAM" id="SignalP"/>
    </source>
</evidence>
<name>A0A2M4DR84_ANODA</name>
<evidence type="ECO:0000313" key="2">
    <source>
        <dbReference type="EMBL" id="MBW80090.1"/>
    </source>
</evidence>
<keyword evidence="1" id="KW-0732">Signal</keyword>
<protein>
    <submittedName>
        <fullName evidence="2">Putative secreted protein</fullName>
    </submittedName>
</protein>
<dbReference type="EMBL" id="GGFL01015912">
    <property type="protein sequence ID" value="MBW80090.1"/>
    <property type="molecule type" value="Transcribed_RNA"/>
</dbReference>